<dbReference type="GO" id="GO:0046872">
    <property type="term" value="F:metal ion binding"/>
    <property type="evidence" value="ECO:0007669"/>
    <property type="project" value="UniProtKB-KW"/>
</dbReference>
<gene>
    <name evidence="3" type="ORF">AWW67_08210</name>
</gene>
<comment type="caution">
    <text evidence="3">The sequence shown here is derived from an EMBL/GenBank/DDBJ whole genome shotgun (WGS) entry which is preliminary data.</text>
</comment>
<protein>
    <submittedName>
        <fullName evidence="3">O-succinylbenzoate synthase</fullName>
    </submittedName>
</protein>
<dbReference type="InterPro" id="IPR013342">
    <property type="entry name" value="Mandelate_racemase_C"/>
</dbReference>
<dbReference type="AlphaFoldDB" id="A0A150XRE9"/>
<dbReference type="InterPro" id="IPR036849">
    <property type="entry name" value="Enolase-like_C_sf"/>
</dbReference>
<dbReference type="InterPro" id="IPR029065">
    <property type="entry name" value="Enolase_C-like"/>
</dbReference>
<reference evidence="3 4" key="1">
    <citation type="submission" date="2016-01" db="EMBL/GenBank/DDBJ databases">
        <title>Genome sequencing of Roseivirga seohaensis SW-152.</title>
        <authorList>
            <person name="Selvaratnam C."/>
            <person name="Thevarajoo S."/>
            <person name="Goh K.M."/>
            <person name="Ee R."/>
            <person name="Chan K.-G."/>
            <person name="Chong C.S."/>
        </authorList>
    </citation>
    <scope>NUCLEOTIDE SEQUENCE [LARGE SCALE GENOMIC DNA]</scope>
    <source>
        <strain evidence="3 4">SW-152</strain>
    </source>
</reference>
<dbReference type="SFLD" id="SFLDG00180">
    <property type="entry name" value="muconate_cycloisomerase"/>
    <property type="match status" value="1"/>
</dbReference>
<dbReference type="InterPro" id="IPR018110">
    <property type="entry name" value="Mandel_Rmase/mucon_lact_enz_CS"/>
</dbReference>
<evidence type="ECO:0000313" key="4">
    <source>
        <dbReference type="Proteomes" id="UP000075663"/>
    </source>
</evidence>
<dbReference type="GO" id="GO:0009063">
    <property type="term" value="P:amino acid catabolic process"/>
    <property type="evidence" value="ECO:0007669"/>
    <property type="project" value="InterPro"/>
</dbReference>
<dbReference type="RefSeq" id="WP_062302199.1">
    <property type="nucleotide sequence ID" value="NZ_LRPB01000045.1"/>
</dbReference>
<sequence length="362" mass="40996">MRLQFEVIPHLLKFRFEAGTSRGSFTEKETWFIKVWEKENPDCVGWGEASPLKGLSIDYSPNYETELQTLLNTLTALDFPEETDELLEFISANTPTEKPSIRFGLETALLDLHNGGKRIIFDTPFTQGKARIPINGLIWMGEKSFMQRQIDEKLKEGYNTIKLKIGAIDFATELALLEGIREQYSVNDITLRVDANGAFTEADAMHKLEELAALEIHSIEQPVKPHQYELMKRLCEESPLAIALDEELIGVSTKEDKKALLERIQPQFIILKPALLGGILSCQEWIEIAESLNIGWWMTSMLEANIGLNAIAQFTAQYQPTLPQGLGTGQLYHNNIDSPLEIRKGELLYNKVKGWGDFPKEI</sequence>
<dbReference type="GO" id="GO:0016854">
    <property type="term" value="F:racemase and epimerase activity"/>
    <property type="evidence" value="ECO:0007669"/>
    <property type="project" value="UniProtKB-ARBA"/>
</dbReference>
<evidence type="ECO:0000259" key="2">
    <source>
        <dbReference type="SMART" id="SM00922"/>
    </source>
</evidence>
<dbReference type="CDD" id="cd03320">
    <property type="entry name" value="OSBS"/>
    <property type="match status" value="1"/>
</dbReference>
<dbReference type="SUPFAM" id="SSF54826">
    <property type="entry name" value="Enolase N-terminal domain-like"/>
    <property type="match status" value="1"/>
</dbReference>
<proteinExistence type="predicted"/>
<name>A0A150XRE9_9BACT</name>
<dbReference type="Gene3D" id="3.20.20.120">
    <property type="entry name" value="Enolase-like C-terminal domain"/>
    <property type="match status" value="1"/>
</dbReference>
<dbReference type="Proteomes" id="UP000075663">
    <property type="component" value="Unassembled WGS sequence"/>
</dbReference>
<dbReference type="PANTHER" id="PTHR48073:SF2">
    <property type="entry name" value="O-SUCCINYLBENZOATE SYNTHASE"/>
    <property type="match status" value="1"/>
</dbReference>
<accession>A0A150XRE9</accession>
<dbReference type="SFLD" id="SFLDS00001">
    <property type="entry name" value="Enolase"/>
    <property type="match status" value="1"/>
</dbReference>
<dbReference type="PANTHER" id="PTHR48073">
    <property type="entry name" value="O-SUCCINYLBENZOATE SYNTHASE-RELATED"/>
    <property type="match status" value="1"/>
</dbReference>
<dbReference type="SFLD" id="SFLDF00009">
    <property type="entry name" value="o-succinylbenzoate_synthase"/>
    <property type="match status" value="1"/>
</dbReference>
<organism evidence="3 4">
    <name type="scientific">Roseivirga seohaensis</name>
    <dbReference type="NCBI Taxonomy" id="1914963"/>
    <lineage>
        <taxon>Bacteria</taxon>
        <taxon>Pseudomonadati</taxon>
        <taxon>Bacteroidota</taxon>
        <taxon>Cytophagia</taxon>
        <taxon>Cytophagales</taxon>
        <taxon>Roseivirgaceae</taxon>
        <taxon>Roseivirga</taxon>
    </lineage>
</organism>
<dbReference type="EMBL" id="LRPB01000045">
    <property type="protein sequence ID" value="KYG81327.1"/>
    <property type="molecule type" value="Genomic_DNA"/>
</dbReference>
<dbReference type="STRING" id="1914963.AWW67_08210"/>
<dbReference type="SMART" id="SM00922">
    <property type="entry name" value="MR_MLE"/>
    <property type="match status" value="1"/>
</dbReference>
<dbReference type="Gene3D" id="3.30.390.10">
    <property type="entry name" value="Enolase-like, N-terminal domain"/>
    <property type="match status" value="1"/>
</dbReference>
<evidence type="ECO:0000256" key="1">
    <source>
        <dbReference type="ARBA" id="ARBA00022723"/>
    </source>
</evidence>
<dbReference type="InterPro" id="IPR029017">
    <property type="entry name" value="Enolase-like_N"/>
</dbReference>
<dbReference type="PROSITE" id="PS00909">
    <property type="entry name" value="MR_MLE_2"/>
    <property type="match status" value="1"/>
</dbReference>
<evidence type="ECO:0000313" key="3">
    <source>
        <dbReference type="EMBL" id="KYG81327.1"/>
    </source>
</evidence>
<feature type="domain" description="Mandelate racemase/muconate lactonizing enzyme C-terminal" evidence="2">
    <location>
        <begin position="143"/>
        <end position="241"/>
    </location>
</feature>
<dbReference type="Pfam" id="PF13378">
    <property type="entry name" value="MR_MLE_C"/>
    <property type="match status" value="1"/>
</dbReference>
<dbReference type="SUPFAM" id="SSF51604">
    <property type="entry name" value="Enolase C-terminal domain-like"/>
    <property type="match status" value="1"/>
</dbReference>
<keyword evidence="1" id="KW-0479">Metal-binding</keyword>